<dbReference type="FunFam" id="1.20.5.170:FF:000040">
    <property type="entry name" value="Nuclear pore glycoprotein p62"/>
    <property type="match status" value="1"/>
</dbReference>
<comment type="caution">
    <text evidence="16">The sequence shown here is derived from an EMBL/GenBank/DDBJ whole genome shotgun (WGS) entry which is preliminary data.</text>
</comment>
<evidence type="ECO:0000256" key="2">
    <source>
        <dbReference type="ARBA" id="ARBA00004567"/>
    </source>
</evidence>
<keyword evidence="8" id="KW-0811">Translocation</keyword>
<feature type="compositionally biased region" description="Polar residues" evidence="14">
    <location>
        <begin position="253"/>
        <end position="318"/>
    </location>
</feature>
<dbReference type="Pfam" id="PF05064">
    <property type="entry name" value="Nsp1_C"/>
    <property type="match status" value="1"/>
</dbReference>
<dbReference type="GO" id="GO:0031965">
    <property type="term" value="C:nuclear membrane"/>
    <property type="evidence" value="ECO:0007669"/>
    <property type="project" value="UniProtKB-SubCell"/>
</dbReference>
<feature type="region of interest" description="Disordered" evidence="14">
    <location>
        <begin position="1"/>
        <end position="393"/>
    </location>
</feature>
<name>A0A2S4PSF5_9PEZI</name>
<dbReference type="EMBL" id="PEDP01000782">
    <property type="protein sequence ID" value="POS84967.1"/>
    <property type="molecule type" value="Genomic_DNA"/>
</dbReference>
<evidence type="ECO:0000256" key="11">
    <source>
        <dbReference type="ARBA" id="ARBA00068864"/>
    </source>
</evidence>
<keyword evidence="10" id="KW-0539">Nucleus</keyword>
<feature type="compositionally biased region" description="Low complexity" evidence="14">
    <location>
        <begin position="319"/>
        <end position="335"/>
    </location>
</feature>
<feature type="compositionally biased region" description="Low complexity" evidence="14">
    <location>
        <begin position="135"/>
        <end position="149"/>
    </location>
</feature>
<dbReference type="AlphaFoldDB" id="A0A2S4PSF5"/>
<evidence type="ECO:0000256" key="1">
    <source>
        <dbReference type="ARBA" id="ARBA00004335"/>
    </source>
</evidence>
<evidence type="ECO:0000256" key="13">
    <source>
        <dbReference type="ARBA" id="ARBA00081079"/>
    </source>
</evidence>
<evidence type="ECO:0000256" key="4">
    <source>
        <dbReference type="ARBA" id="ARBA00005911"/>
    </source>
</evidence>
<evidence type="ECO:0000313" key="16">
    <source>
        <dbReference type="EMBL" id="POS84967.1"/>
    </source>
</evidence>
<feature type="non-terminal residue" evidence="16">
    <location>
        <position position="610"/>
    </location>
</feature>
<dbReference type="InterPro" id="IPR007758">
    <property type="entry name" value="Nucleoporin_NSP1_C"/>
</dbReference>
<evidence type="ECO:0000256" key="14">
    <source>
        <dbReference type="SAM" id="MobiDB-lite"/>
    </source>
</evidence>
<evidence type="ECO:0000259" key="15">
    <source>
        <dbReference type="Pfam" id="PF05064"/>
    </source>
</evidence>
<evidence type="ECO:0000256" key="5">
    <source>
        <dbReference type="ARBA" id="ARBA00022448"/>
    </source>
</evidence>
<feature type="compositionally biased region" description="Polar residues" evidence="14">
    <location>
        <begin position="207"/>
        <end position="223"/>
    </location>
</feature>
<keyword evidence="9" id="KW-0906">Nuclear pore complex</keyword>
<evidence type="ECO:0000256" key="8">
    <source>
        <dbReference type="ARBA" id="ARBA00023010"/>
    </source>
</evidence>
<feature type="compositionally biased region" description="Polar residues" evidence="14">
    <location>
        <begin position="167"/>
        <end position="179"/>
    </location>
</feature>
<feature type="compositionally biased region" description="Polar residues" evidence="14">
    <location>
        <begin position="187"/>
        <end position="199"/>
    </location>
</feature>
<feature type="compositionally biased region" description="Low complexity" evidence="14">
    <location>
        <begin position="119"/>
        <end position="128"/>
    </location>
</feature>
<dbReference type="PANTHER" id="PTHR12084:SF0">
    <property type="entry name" value="NUCLEAR PORE GLYCOPROTEIN P62"/>
    <property type="match status" value="1"/>
</dbReference>
<dbReference type="GO" id="GO:0006405">
    <property type="term" value="P:RNA export from nucleus"/>
    <property type="evidence" value="ECO:0007669"/>
    <property type="project" value="TreeGrafter"/>
</dbReference>
<evidence type="ECO:0000256" key="7">
    <source>
        <dbReference type="ARBA" id="ARBA00022927"/>
    </source>
</evidence>
<dbReference type="Gene3D" id="1.20.5.170">
    <property type="match status" value="1"/>
</dbReference>
<evidence type="ECO:0000256" key="6">
    <source>
        <dbReference type="ARBA" id="ARBA00022816"/>
    </source>
</evidence>
<dbReference type="GO" id="GO:0044613">
    <property type="term" value="C:nuclear pore central transport channel"/>
    <property type="evidence" value="ECO:0007669"/>
    <property type="project" value="TreeGrafter"/>
</dbReference>
<dbReference type="GO" id="GO:0051028">
    <property type="term" value="P:mRNA transport"/>
    <property type="evidence" value="ECO:0007669"/>
    <property type="project" value="UniProtKB-KW"/>
</dbReference>
<evidence type="ECO:0000313" key="17">
    <source>
        <dbReference type="Proteomes" id="UP000237438"/>
    </source>
</evidence>
<reference evidence="16 17" key="1">
    <citation type="submission" date="2017-10" db="EMBL/GenBank/DDBJ databases">
        <title>Development of genomic resources for the powdery mildew, Erysiphe pulchra.</title>
        <authorList>
            <person name="Wadl P.A."/>
            <person name="Mack B.M."/>
            <person name="Moore G."/>
            <person name="Beltz S.B."/>
        </authorList>
    </citation>
    <scope>NUCLEOTIDE SEQUENCE [LARGE SCALE GENOMIC DNA]</scope>
    <source>
        <strain evidence="16">Cflorida</strain>
    </source>
</reference>
<feature type="domain" description="Nucleoporin NSP1-like C-terminal" evidence="15">
    <location>
        <begin position="385"/>
        <end position="492"/>
    </location>
</feature>
<comment type="subcellular location">
    <subcellularLocation>
        <location evidence="1">Nucleus membrane</location>
        <topology evidence="1">Peripheral membrane protein</topology>
        <orientation evidence="1">Cytoplasmic side</orientation>
    </subcellularLocation>
    <subcellularLocation>
        <location evidence="3">Nucleus membrane</location>
        <topology evidence="3">Peripheral membrane protein</topology>
        <orientation evidence="3">Nucleoplasmic side</orientation>
    </subcellularLocation>
    <subcellularLocation>
        <location evidence="2">Nucleus</location>
        <location evidence="2">Nuclear pore complex</location>
    </subcellularLocation>
</comment>
<dbReference type="InterPro" id="IPR026010">
    <property type="entry name" value="NSP1/NUP62"/>
</dbReference>
<organism evidence="16 17">
    <name type="scientific">Erysiphe pulchra</name>
    <dbReference type="NCBI Taxonomy" id="225359"/>
    <lineage>
        <taxon>Eukaryota</taxon>
        <taxon>Fungi</taxon>
        <taxon>Dikarya</taxon>
        <taxon>Ascomycota</taxon>
        <taxon>Pezizomycotina</taxon>
        <taxon>Leotiomycetes</taxon>
        <taxon>Erysiphales</taxon>
        <taxon>Erysiphaceae</taxon>
        <taxon>Erysiphe</taxon>
    </lineage>
</organism>
<keyword evidence="6" id="KW-0509">mRNA transport</keyword>
<dbReference type="Proteomes" id="UP000237438">
    <property type="component" value="Unassembled WGS sequence"/>
</dbReference>
<dbReference type="GO" id="GO:0017056">
    <property type="term" value="F:structural constituent of nuclear pore"/>
    <property type="evidence" value="ECO:0007669"/>
    <property type="project" value="InterPro"/>
</dbReference>
<evidence type="ECO:0000256" key="10">
    <source>
        <dbReference type="ARBA" id="ARBA00023242"/>
    </source>
</evidence>
<feature type="compositionally biased region" description="Polar residues" evidence="14">
    <location>
        <begin position="25"/>
        <end position="37"/>
    </location>
</feature>
<sequence>MTFNPNPTGGGSNIFGQNKPLFGEQASQNKPSIFGQISTTSSAATESKTNTSQGLFSRISTSKPETSSTTKSLFSNPTGTATSGLFSLPKTSTGFTFGNSTMTSSTENKPVPSFAPSFGGNSNTSSSTENKPVQSFASFGGNSNTSSSTENKPVPSFASPFGGLQAKTASVIGTSTTTEAPGGASTPAKQFSFNTSTTPAGPPPKNGISSSSLFGNGNTTSDSKPVGENASEPKSLFGKGSSTLFGAPKPVAESNSTTSSDSLKPSPLASNSLNTTTSDAQSTEKSNTLKVPVPSEQTSSGSTSKPDPFQNPSSINTDAPTTTSSSSTPFAFPSAVGTKRGAPATASTAATSTENPSNQASDTTKKTTGEDETEKSVNALPFGSSTVGPTPQLTRLKNKTMDEIITRWASDLSKYKKEFQEQASKVAAWDRLMVENGEKIQKLYLSTFEAERQNTEIERQLLNVENQQDEVSSWLDKYESEIDEMFSRQIGQGEIVQGPDQEREKTYKLAEKLTDRLDDMGKNLTSMINAINDASTVLSKTGKADDPLSSIVRVLNNHLTTLQWIDENAEALKSKIEESQKFGKSMASNGFKGLESESADYFYRSLMGRK</sequence>
<feature type="compositionally biased region" description="Low complexity" evidence="14">
    <location>
        <begin position="60"/>
        <end position="72"/>
    </location>
</feature>
<keyword evidence="7" id="KW-0653">Protein transport</keyword>
<accession>A0A2S4PSF5</accession>
<feature type="compositionally biased region" description="Polar residues" evidence="14">
    <location>
        <begin position="383"/>
        <end position="393"/>
    </location>
</feature>
<keyword evidence="5" id="KW-0813">Transport</keyword>
<dbReference type="GO" id="GO:0005543">
    <property type="term" value="F:phospholipid binding"/>
    <property type="evidence" value="ECO:0007669"/>
    <property type="project" value="TreeGrafter"/>
</dbReference>
<feature type="compositionally biased region" description="Polar residues" evidence="14">
    <location>
        <begin position="73"/>
        <end position="108"/>
    </location>
</feature>
<evidence type="ECO:0000256" key="12">
    <source>
        <dbReference type="ARBA" id="ARBA00078941"/>
    </source>
</evidence>
<keyword evidence="17" id="KW-1185">Reference proteome</keyword>
<dbReference type="STRING" id="225359.A0A2S4PSF5"/>
<evidence type="ECO:0000256" key="9">
    <source>
        <dbReference type="ARBA" id="ARBA00023132"/>
    </source>
</evidence>
<comment type="similarity">
    <text evidence="4">Belongs to the nucleoporin NSP1/NUP62 family.</text>
</comment>
<gene>
    <name evidence="16" type="ORF">EPUL_002443</name>
</gene>
<proteinExistence type="inferred from homology"/>
<dbReference type="GO" id="GO:0006606">
    <property type="term" value="P:protein import into nucleus"/>
    <property type="evidence" value="ECO:0007669"/>
    <property type="project" value="TreeGrafter"/>
</dbReference>
<feature type="compositionally biased region" description="Low complexity" evidence="14">
    <location>
        <begin position="344"/>
        <end position="353"/>
    </location>
</feature>
<protein>
    <recommendedName>
        <fullName evidence="11">Nucleoporin NSP1</fullName>
    </recommendedName>
    <alternativeName>
        <fullName evidence="12">Nuclear pore protein NSP1</fullName>
    </alternativeName>
    <alternativeName>
        <fullName evidence="13">Nucleoskeletal-like protein</fullName>
    </alternativeName>
</protein>
<dbReference type="PANTHER" id="PTHR12084">
    <property type="entry name" value="NUCLEAR PORE GLYCOPROTEIN P62-RELATED"/>
    <property type="match status" value="1"/>
</dbReference>
<evidence type="ECO:0000256" key="3">
    <source>
        <dbReference type="ARBA" id="ARBA00004620"/>
    </source>
</evidence>
<feature type="compositionally biased region" description="Low complexity" evidence="14">
    <location>
        <begin position="38"/>
        <end position="52"/>
    </location>
</feature>
<dbReference type="OrthoDB" id="344345at2759"/>